<dbReference type="Pfam" id="PF00498">
    <property type="entry name" value="FHA"/>
    <property type="match status" value="1"/>
</dbReference>
<feature type="domain" description="FHA" evidence="2">
    <location>
        <begin position="159"/>
        <end position="212"/>
    </location>
</feature>
<sequence>MGVLQRFERRLEGLVQGVFTKAFRSQVQPVEIAAAIQREIDNNAQIVSRQRSLVPNAFVVELGPADHDHLGPYTATLTQELIDMANEHANLQHYAFTGPVSVAFERHEDLGTGQFRVRSQVRAGVDRAPVYAPTPTSETRAAGYLVINGTQHPVIPPGVVLGRGSEADIRIDDPGISRRHVEVRVHQTGQETQLVAVDLGSTNGTVIDGARVPQAQVTDGSRISLGSTVVHVHRRR</sequence>
<dbReference type="RefSeq" id="WP_162450667.1">
    <property type="nucleotide sequence ID" value="NZ_WLZY01000004.1"/>
</dbReference>
<proteinExistence type="predicted"/>
<dbReference type="InterPro" id="IPR022128">
    <property type="entry name" value="FhaA_N"/>
</dbReference>
<dbReference type="SUPFAM" id="SSF49879">
    <property type="entry name" value="SMAD/FHA domain"/>
    <property type="match status" value="1"/>
</dbReference>
<evidence type="ECO:0000313" key="4">
    <source>
        <dbReference type="Proteomes" id="UP000460435"/>
    </source>
</evidence>
<evidence type="ECO:0000259" key="2">
    <source>
        <dbReference type="PROSITE" id="PS50006"/>
    </source>
</evidence>
<dbReference type="InterPro" id="IPR000253">
    <property type="entry name" value="FHA_dom"/>
</dbReference>
<evidence type="ECO:0000256" key="1">
    <source>
        <dbReference type="ARBA" id="ARBA00022553"/>
    </source>
</evidence>
<keyword evidence="1" id="KW-0597">Phosphoprotein</keyword>
<dbReference type="EMBL" id="WLZY01000004">
    <property type="protein sequence ID" value="NDL57965.1"/>
    <property type="molecule type" value="Genomic_DNA"/>
</dbReference>
<name>A0A7K3M3Z4_9ACTN</name>
<dbReference type="AlphaFoldDB" id="A0A7K3M3Z4"/>
<dbReference type="Proteomes" id="UP000460435">
    <property type="component" value="Unassembled WGS sequence"/>
</dbReference>
<dbReference type="SMART" id="SM00240">
    <property type="entry name" value="FHA"/>
    <property type="match status" value="1"/>
</dbReference>
<comment type="caution">
    <text evidence="3">The sequence shown here is derived from an EMBL/GenBank/DDBJ whole genome shotgun (WGS) entry which is preliminary data.</text>
</comment>
<dbReference type="Gene3D" id="2.60.200.20">
    <property type="match status" value="1"/>
</dbReference>
<dbReference type="Gene3D" id="3.30.2320.60">
    <property type="entry name" value="FhaA, phosphopeptide-binding domain (DUF3662)"/>
    <property type="match status" value="1"/>
</dbReference>
<protein>
    <submittedName>
        <fullName evidence="3">DUF3662 domain-containing protein</fullName>
    </submittedName>
</protein>
<accession>A0A7K3M3Z4</accession>
<reference evidence="3 4" key="1">
    <citation type="submission" date="2019-11" db="EMBL/GenBank/DDBJ databases">
        <authorList>
            <person name="Li X.-J."/>
            <person name="Feng X.-M."/>
        </authorList>
    </citation>
    <scope>NUCLEOTIDE SEQUENCE [LARGE SCALE GENOMIC DNA]</scope>
    <source>
        <strain evidence="3 4">XMNu-373</strain>
    </source>
</reference>
<dbReference type="InterPro" id="IPR050923">
    <property type="entry name" value="Cell_Proc_Reg/RNA_Proc"/>
</dbReference>
<dbReference type="Pfam" id="PF12401">
    <property type="entry name" value="FhaA_N"/>
    <property type="match status" value="1"/>
</dbReference>
<gene>
    <name evidence="3" type="ORF">F7O44_12855</name>
</gene>
<dbReference type="InterPro" id="IPR042287">
    <property type="entry name" value="FhaA_N_sf"/>
</dbReference>
<dbReference type="CDD" id="cd00060">
    <property type="entry name" value="FHA"/>
    <property type="match status" value="1"/>
</dbReference>
<dbReference type="PANTHER" id="PTHR23308">
    <property type="entry name" value="NUCLEAR INHIBITOR OF PROTEIN PHOSPHATASE-1"/>
    <property type="match status" value="1"/>
</dbReference>
<organism evidence="3 4">
    <name type="scientific">Phytoactinopolyspora mesophila</name>
    <dbReference type="NCBI Taxonomy" id="2650750"/>
    <lineage>
        <taxon>Bacteria</taxon>
        <taxon>Bacillati</taxon>
        <taxon>Actinomycetota</taxon>
        <taxon>Actinomycetes</taxon>
        <taxon>Jiangellales</taxon>
        <taxon>Jiangellaceae</taxon>
        <taxon>Phytoactinopolyspora</taxon>
    </lineage>
</organism>
<dbReference type="PROSITE" id="PS50006">
    <property type="entry name" value="FHA_DOMAIN"/>
    <property type="match status" value="1"/>
</dbReference>
<dbReference type="InterPro" id="IPR008984">
    <property type="entry name" value="SMAD_FHA_dom_sf"/>
</dbReference>
<keyword evidence="4" id="KW-1185">Reference proteome</keyword>
<evidence type="ECO:0000313" key="3">
    <source>
        <dbReference type="EMBL" id="NDL57965.1"/>
    </source>
</evidence>